<name>A0A0D5ZCC0_PAEPS</name>
<sequence length="145" mass="16628">MKRNQAPQEHPIVSLFTLYSMPISAMLLTMTMYVIKATTNLHMELNSVWSTFVLVAVVTMLNPLTFLIEIPMSILSERILSIPAFVFRFISKTMELLLLVWLIHQIDGAIEAVELSMYGQITFAFLLHLITAWMTYSTSQVKEQK</sequence>
<feature type="transmembrane region" description="Helical" evidence="1">
    <location>
        <begin position="115"/>
        <end position="136"/>
    </location>
</feature>
<feature type="transmembrane region" description="Helical" evidence="1">
    <location>
        <begin position="12"/>
        <end position="35"/>
    </location>
</feature>
<gene>
    <name evidence="2" type="ORF">PPSC2_27550</name>
</gene>
<accession>A0A0D5ZCC0</accession>
<evidence type="ECO:0000313" key="2">
    <source>
        <dbReference type="EMBL" id="AKA44385.1"/>
    </source>
</evidence>
<keyword evidence="1" id="KW-0472">Membrane</keyword>
<keyword evidence="1" id="KW-0812">Transmembrane</keyword>
<keyword evidence="1" id="KW-1133">Transmembrane helix</keyword>
<protein>
    <submittedName>
        <fullName evidence="2">Uncharacterized protein</fullName>
    </submittedName>
</protein>
<dbReference type="PATRIC" id="fig|886882.15.peg.5834"/>
<proteinExistence type="predicted"/>
<dbReference type="AlphaFoldDB" id="A0A0D5ZCC0"/>
<evidence type="ECO:0000256" key="1">
    <source>
        <dbReference type="SAM" id="Phobius"/>
    </source>
</evidence>
<dbReference type="EMBL" id="CP002214">
    <property type="protein sequence ID" value="AKA44385.1"/>
    <property type="molecule type" value="Genomic_DNA"/>
</dbReference>
<dbReference type="Proteomes" id="UP000006868">
    <property type="component" value="Plasmid pSC2"/>
</dbReference>
<dbReference type="RefSeq" id="WP_043886160.1">
    <property type="nucleotide sequence ID" value="NC_014628.2"/>
</dbReference>
<evidence type="ECO:0000313" key="3">
    <source>
        <dbReference type="Proteomes" id="UP000006868"/>
    </source>
</evidence>
<geneLocation type="plasmid" evidence="2 3">
    <name>pSC2</name>
</geneLocation>
<feature type="transmembrane region" description="Helical" evidence="1">
    <location>
        <begin position="80"/>
        <end position="103"/>
    </location>
</feature>
<dbReference type="HOGENOM" id="CLU_1784985_0_0_9"/>
<organism evidence="2 3">
    <name type="scientific">Paenibacillus polymyxa (strain SC2)</name>
    <name type="common">Bacillus polymyxa</name>
    <dbReference type="NCBI Taxonomy" id="886882"/>
    <lineage>
        <taxon>Bacteria</taxon>
        <taxon>Bacillati</taxon>
        <taxon>Bacillota</taxon>
        <taxon>Bacilli</taxon>
        <taxon>Bacillales</taxon>
        <taxon>Paenibacillaceae</taxon>
        <taxon>Paenibacillus</taxon>
    </lineage>
</organism>
<dbReference type="KEGG" id="ppm:PPSC2_27550"/>
<reference evidence="2 3" key="1">
    <citation type="journal article" date="2011" name="J. Bacteriol.">
        <title>Complete genome sequence of Paenibacillus polymyxa SC2, a strain of plant growth-promoting Rhizobacterium with broad-spectrum antimicrobial activity.</title>
        <authorList>
            <person name="Ma M."/>
            <person name="Wang C."/>
            <person name="Ding Y."/>
            <person name="Li L."/>
            <person name="Shen D."/>
            <person name="Jiang X."/>
            <person name="Guan D."/>
            <person name="Cao F."/>
            <person name="Chen H."/>
            <person name="Feng R."/>
            <person name="Wang X."/>
            <person name="Ge Y."/>
            <person name="Yao L."/>
            <person name="Bing X."/>
            <person name="Yang X."/>
            <person name="Li J."/>
            <person name="Du B."/>
        </authorList>
    </citation>
    <scope>NUCLEOTIDE SEQUENCE [LARGE SCALE GENOMIC DNA]</scope>
    <source>
        <strain evidence="2 3">SC2</strain>
        <plasmid evidence="3">pSC2</plasmid>
    </source>
</reference>
<keyword evidence="2" id="KW-0614">Plasmid</keyword>
<feature type="transmembrane region" description="Helical" evidence="1">
    <location>
        <begin position="47"/>
        <end position="68"/>
    </location>
</feature>